<dbReference type="PANTHER" id="PTHR10584">
    <property type="entry name" value="SUGAR KINASE"/>
    <property type="match status" value="1"/>
</dbReference>
<evidence type="ECO:0000313" key="5">
    <source>
        <dbReference type="Proteomes" id="UP000824260"/>
    </source>
</evidence>
<dbReference type="PANTHER" id="PTHR10584:SF166">
    <property type="entry name" value="RIBOKINASE"/>
    <property type="match status" value="1"/>
</dbReference>
<dbReference type="InterPro" id="IPR011611">
    <property type="entry name" value="PfkB_dom"/>
</dbReference>
<evidence type="ECO:0000259" key="3">
    <source>
        <dbReference type="Pfam" id="PF00294"/>
    </source>
</evidence>
<dbReference type="AlphaFoldDB" id="A0A9D0ZL71"/>
<name>A0A9D0ZL71_9FIRM</name>
<dbReference type="InterPro" id="IPR029056">
    <property type="entry name" value="Ribokinase-like"/>
</dbReference>
<dbReference type="SUPFAM" id="SSF53613">
    <property type="entry name" value="Ribokinase-like"/>
    <property type="match status" value="1"/>
</dbReference>
<accession>A0A9D0ZL71</accession>
<dbReference type="Pfam" id="PF00294">
    <property type="entry name" value="PfkB"/>
    <property type="match status" value="1"/>
</dbReference>
<keyword evidence="2 4" id="KW-0418">Kinase</keyword>
<dbReference type="Gene3D" id="3.40.1190.20">
    <property type="match status" value="1"/>
</dbReference>
<evidence type="ECO:0000256" key="1">
    <source>
        <dbReference type="ARBA" id="ARBA00022679"/>
    </source>
</evidence>
<protein>
    <submittedName>
        <fullName evidence="4">Carbohydrate kinase family protein</fullName>
    </submittedName>
</protein>
<feature type="domain" description="Carbohydrate kinase PfkB" evidence="3">
    <location>
        <begin position="6"/>
        <end position="316"/>
    </location>
</feature>
<reference evidence="4" key="1">
    <citation type="submission" date="2020-10" db="EMBL/GenBank/DDBJ databases">
        <authorList>
            <person name="Gilroy R."/>
        </authorList>
    </citation>
    <scope>NUCLEOTIDE SEQUENCE</scope>
    <source>
        <strain evidence="4">ChiSjej6B24-2974</strain>
    </source>
</reference>
<comment type="caution">
    <text evidence="4">The sequence shown here is derived from an EMBL/GenBank/DDBJ whole genome shotgun (WGS) entry which is preliminary data.</text>
</comment>
<dbReference type="GO" id="GO:0016301">
    <property type="term" value="F:kinase activity"/>
    <property type="evidence" value="ECO:0007669"/>
    <property type="project" value="UniProtKB-KW"/>
</dbReference>
<evidence type="ECO:0000313" key="4">
    <source>
        <dbReference type="EMBL" id="HIQ82299.1"/>
    </source>
</evidence>
<sequence length="337" mass="36614">MRNGIVVAGYIGVDVLKEITGFPGPHDLVNIESVSLSLGGLVSNCGRDLALLDPELPVYACGRIGNDGYGDEIVKGLGKYKNIDTSLLRRGGQTAFSDVLSNIQTRERAFLTFTGDCARFCEDDVPIDRLDCKIFHAGYVLILDALDQPDEEFGTKMARLLKHVQEQGILTSVDMVTSAERERMRLVIPAIRYTDILCLNEHEGEIAADIPLRDEQENLIYENIPKALRRFKEMGARKWAVIHAPEGGFGIDEKGEYHAVPGAVVPKEYIGGTVGAGDAFTSGILLGAHREVSLEDALTYATAAAVASLRTGDASEGVLPLEEALELLKTFPRARLG</sequence>
<reference evidence="4" key="2">
    <citation type="journal article" date="2021" name="PeerJ">
        <title>Extensive microbial diversity within the chicken gut microbiome revealed by metagenomics and culture.</title>
        <authorList>
            <person name="Gilroy R."/>
            <person name="Ravi A."/>
            <person name="Getino M."/>
            <person name="Pursley I."/>
            <person name="Horton D.L."/>
            <person name="Alikhan N.F."/>
            <person name="Baker D."/>
            <person name="Gharbi K."/>
            <person name="Hall N."/>
            <person name="Watson M."/>
            <person name="Adriaenssens E.M."/>
            <person name="Foster-Nyarko E."/>
            <person name="Jarju S."/>
            <person name="Secka A."/>
            <person name="Antonio M."/>
            <person name="Oren A."/>
            <person name="Chaudhuri R.R."/>
            <person name="La Ragione R."/>
            <person name="Hildebrand F."/>
            <person name="Pallen M.J."/>
        </authorList>
    </citation>
    <scope>NUCLEOTIDE SEQUENCE</scope>
    <source>
        <strain evidence="4">ChiSjej6B24-2974</strain>
    </source>
</reference>
<organism evidence="4 5">
    <name type="scientific">Candidatus Pullichristensenella stercorigallinarum</name>
    <dbReference type="NCBI Taxonomy" id="2840909"/>
    <lineage>
        <taxon>Bacteria</taxon>
        <taxon>Bacillati</taxon>
        <taxon>Bacillota</taxon>
        <taxon>Clostridia</taxon>
        <taxon>Candidatus Pullichristensenella</taxon>
    </lineage>
</organism>
<dbReference type="GO" id="GO:0005829">
    <property type="term" value="C:cytosol"/>
    <property type="evidence" value="ECO:0007669"/>
    <property type="project" value="TreeGrafter"/>
</dbReference>
<dbReference type="Proteomes" id="UP000824260">
    <property type="component" value="Unassembled WGS sequence"/>
</dbReference>
<proteinExistence type="predicted"/>
<gene>
    <name evidence="4" type="ORF">IAA52_04280</name>
</gene>
<evidence type="ECO:0000256" key="2">
    <source>
        <dbReference type="ARBA" id="ARBA00022777"/>
    </source>
</evidence>
<keyword evidence="1" id="KW-0808">Transferase</keyword>
<dbReference type="EMBL" id="DVFZ01000045">
    <property type="protein sequence ID" value="HIQ82299.1"/>
    <property type="molecule type" value="Genomic_DNA"/>
</dbReference>